<dbReference type="SUPFAM" id="SSF160240">
    <property type="entry name" value="Cation efflux protein cytoplasmic domain-like"/>
    <property type="match status" value="1"/>
</dbReference>
<evidence type="ECO:0000256" key="7">
    <source>
        <dbReference type="SAM" id="Phobius"/>
    </source>
</evidence>
<feature type="transmembrane region" description="Helical" evidence="7">
    <location>
        <begin position="119"/>
        <end position="139"/>
    </location>
</feature>
<evidence type="ECO:0000256" key="1">
    <source>
        <dbReference type="ARBA" id="ARBA00004141"/>
    </source>
</evidence>
<sequence length="293" mass="31211">MDTAQSKKIAMRVSWVSILVNIALSAGKFAAGIAGNSSAMVSDAVHSASDVFSTLVVIVGVNISSKSSDNEHQYGHERMECIAAFILAVILCATGIGIGYSGILKIFSGGESIQTPGLLPLIAAIVSIALKEWMYWYTLGAAKKIHSGSLKADAWHHRSDALSSVGSFVGILGARMGFPILDPIASVVICLMIIKASYDIVKDAVDKLVDKSCDAETIRQMRATILEQAGVLGVDMLKTRLFGSKIYVDVEICADGAQSLNQAHAIAEAVHEALEKKFPAVKHCMVHVNPQKE</sequence>
<dbReference type="NCBIfam" id="TIGR01297">
    <property type="entry name" value="CDF"/>
    <property type="match status" value="1"/>
</dbReference>
<keyword evidence="3" id="KW-0813">Transport</keyword>
<evidence type="ECO:0000256" key="6">
    <source>
        <dbReference type="ARBA" id="ARBA00023136"/>
    </source>
</evidence>
<dbReference type="InterPro" id="IPR050291">
    <property type="entry name" value="CDF_Transporter"/>
</dbReference>
<comment type="similarity">
    <text evidence="2">Belongs to the cation diffusion facilitator (CDF) transporter (TC 2.A.4) family.</text>
</comment>
<dbReference type="Pfam" id="PF16916">
    <property type="entry name" value="ZT_dimer"/>
    <property type="match status" value="1"/>
</dbReference>
<reference evidence="10" key="1">
    <citation type="submission" date="2020-10" db="EMBL/GenBank/DDBJ databases">
        <authorList>
            <person name="Gilroy R."/>
        </authorList>
    </citation>
    <scope>NUCLEOTIDE SEQUENCE</scope>
    <source>
        <strain evidence="10">ChiSjej1B19-3389</strain>
    </source>
</reference>
<dbReference type="Proteomes" id="UP000886787">
    <property type="component" value="Unassembled WGS sequence"/>
</dbReference>
<name>A0A9D0ZGG8_9FIRM</name>
<dbReference type="SUPFAM" id="SSF161111">
    <property type="entry name" value="Cation efflux protein transmembrane domain-like"/>
    <property type="match status" value="1"/>
</dbReference>
<accession>A0A9D0ZGG8</accession>
<keyword evidence="5 7" id="KW-1133">Transmembrane helix</keyword>
<proteinExistence type="inferred from homology"/>
<evidence type="ECO:0000313" key="10">
    <source>
        <dbReference type="EMBL" id="HIQ80193.1"/>
    </source>
</evidence>
<evidence type="ECO:0000256" key="3">
    <source>
        <dbReference type="ARBA" id="ARBA00022448"/>
    </source>
</evidence>
<dbReference type="Gene3D" id="1.20.1510.10">
    <property type="entry name" value="Cation efflux protein transmembrane domain"/>
    <property type="match status" value="1"/>
</dbReference>
<evidence type="ECO:0000256" key="5">
    <source>
        <dbReference type="ARBA" id="ARBA00022989"/>
    </source>
</evidence>
<gene>
    <name evidence="10" type="ORF">IAD32_02785</name>
</gene>
<evidence type="ECO:0000313" key="11">
    <source>
        <dbReference type="Proteomes" id="UP000886787"/>
    </source>
</evidence>
<feature type="transmembrane region" description="Helical" evidence="7">
    <location>
        <begin position="12"/>
        <end position="33"/>
    </location>
</feature>
<keyword evidence="6 7" id="KW-0472">Membrane</keyword>
<dbReference type="Pfam" id="PF01545">
    <property type="entry name" value="Cation_efflux"/>
    <property type="match status" value="1"/>
</dbReference>
<feature type="domain" description="Cation efflux protein transmembrane" evidence="8">
    <location>
        <begin position="15"/>
        <end position="209"/>
    </location>
</feature>
<dbReference type="PANTHER" id="PTHR43840">
    <property type="entry name" value="MITOCHONDRIAL METAL TRANSPORTER 1-RELATED"/>
    <property type="match status" value="1"/>
</dbReference>
<dbReference type="FunFam" id="1.20.1510.10:FF:000006">
    <property type="entry name" value="Divalent cation efflux transporter"/>
    <property type="match status" value="1"/>
</dbReference>
<dbReference type="InterPro" id="IPR036837">
    <property type="entry name" value="Cation_efflux_CTD_sf"/>
</dbReference>
<dbReference type="InterPro" id="IPR027470">
    <property type="entry name" value="Cation_efflux_CTD"/>
</dbReference>
<dbReference type="EMBL" id="DVFW01000018">
    <property type="protein sequence ID" value="HIQ80193.1"/>
    <property type="molecule type" value="Genomic_DNA"/>
</dbReference>
<comment type="caution">
    <text evidence="10">The sequence shown here is derived from an EMBL/GenBank/DDBJ whole genome shotgun (WGS) entry which is preliminary data.</text>
</comment>
<dbReference type="GO" id="GO:0008324">
    <property type="term" value="F:monoatomic cation transmembrane transporter activity"/>
    <property type="evidence" value="ECO:0007669"/>
    <property type="project" value="InterPro"/>
</dbReference>
<dbReference type="InterPro" id="IPR002524">
    <property type="entry name" value="Cation_efflux"/>
</dbReference>
<evidence type="ECO:0000256" key="2">
    <source>
        <dbReference type="ARBA" id="ARBA00008114"/>
    </source>
</evidence>
<comment type="subcellular location">
    <subcellularLocation>
        <location evidence="1">Membrane</location>
        <topology evidence="1">Multi-pass membrane protein</topology>
    </subcellularLocation>
</comment>
<evidence type="ECO:0000256" key="4">
    <source>
        <dbReference type="ARBA" id="ARBA00022692"/>
    </source>
</evidence>
<protein>
    <submittedName>
        <fullName evidence="10">Cation transporter</fullName>
    </submittedName>
</protein>
<reference evidence="10" key="2">
    <citation type="journal article" date="2021" name="PeerJ">
        <title>Extensive microbial diversity within the chicken gut microbiome revealed by metagenomics and culture.</title>
        <authorList>
            <person name="Gilroy R."/>
            <person name="Ravi A."/>
            <person name="Getino M."/>
            <person name="Pursley I."/>
            <person name="Horton D.L."/>
            <person name="Alikhan N.F."/>
            <person name="Baker D."/>
            <person name="Gharbi K."/>
            <person name="Hall N."/>
            <person name="Watson M."/>
            <person name="Adriaenssens E.M."/>
            <person name="Foster-Nyarko E."/>
            <person name="Jarju S."/>
            <person name="Secka A."/>
            <person name="Antonio M."/>
            <person name="Oren A."/>
            <person name="Chaudhuri R.R."/>
            <person name="La Ragione R."/>
            <person name="Hildebrand F."/>
            <person name="Pallen M.J."/>
        </authorList>
    </citation>
    <scope>NUCLEOTIDE SEQUENCE</scope>
    <source>
        <strain evidence="10">ChiSjej1B19-3389</strain>
    </source>
</reference>
<dbReference type="AlphaFoldDB" id="A0A9D0ZGG8"/>
<dbReference type="InterPro" id="IPR027469">
    <property type="entry name" value="Cation_efflux_TMD_sf"/>
</dbReference>
<feature type="domain" description="Cation efflux protein cytoplasmic" evidence="9">
    <location>
        <begin position="214"/>
        <end position="290"/>
    </location>
</feature>
<dbReference type="PANTHER" id="PTHR43840:SF15">
    <property type="entry name" value="MITOCHONDRIAL METAL TRANSPORTER 1-RELATED"/>
    <property type="match status" value="1"/>
</dbReference>
<feature type="transmembrane region" description="Helical" evidence="7">
    <location>
        <begin position="84"/>
        <end position="107"/>
    </location>
</feature>
<dbReference type="Gene3D" id="3.30.70.1350">
    <property type="entry name" value="Cation efflux protein, cytoplasmic domain"/>
    <property type="match status" value="1"/>
</dbReference>
<dbReference type="GO" id="GO:0016020">
    <property type="term" value="C:membrane"/>
    <property type="evidence" value="ECO:0007669"/>
    <property type="project" value="UniProtKB-SubCell"/>
</dbReference>
<keyword evidence="4 7" id="KW-0812">Transmembrane</keyword>
<dbReference type="InterPro" id="IPR058533">
    <property type="entry name" value="Cation_efflux_TM"/>
</dbReference>
<organism evidence="10 11">
    <name type="scientific">Candidatus Scatavimonas merdigallinarum</name>
    <dbReference type="NCBI Taxonomy" id="2840914"/>
    <lineage>
        <taxon>Bacteria</taxon>
        <taxon>Bacillati</taxon>
        <taxon>Bacillota</taxon>
        <taxon>Clostridia</taxon>
        <taxon>Eubacteriales</taxon>
        <taxon>Oscillospiraceae</taxon>
        <taxon>Oscillospiraceae incertae sedis</taxon>
        <taxon>Candidatus Scatavimonas</taxon>
    </lineage>
</organism>
<evidence type="ECO:0000259" key="8">
    <source>
        <dbReference type="Pfam" id="PF01545"/>
    </source>
</evidence>
<evidence type="ECO:0000259" key="9">
    <source>
        <dbReference type="Pfam" id="PF16916"/>
    </source>
</evidence>